<evidence type="ECO:0000313" key="1">
    <source>
        <dbReference type="EMBL" id="MBU2691692.1"/>
    </source>
</evidence>
<proteinExistence type="predicted"/>
<dbReference type="EMBL" id="JAHJDP010000072">
    <property type="protein sequence ID" value="MBU2691692.1"/>
    <property type="molecule type" value="Genomic_DNA"/>
</dbReference>
<dbReference type="AlphaFoldDB" id="A0A948RYX1"/>
<accession>A0A948RYX1</accession>
<comment type="caution">
    <text evidence="1">The sequence shown here is derived from an EMBL/GenBank/DDBJ whole genome shotgun (WGS) entry which is preliminary data.</text>
</comment>
<sequence>MKASQLKTFVEIFLEEQGAKIKSRGDQLLEVKLPKDLPLQWHSNKILLSFTQKAHQKEPESELMTIGHPFLENLFQLCRIRARYSIRYETLPRKKGRSPSKNRAPDLEEGWSWSDPQAIFSPLIYMAYIIQNSTMEAPDDLETFLLDPWTGEHIGDGIAEIKNWEKGSAEPANERLVLPVPDMKPLLKWGLSILDQRLRKRVLKTKYRHELELKDEIGNIENYYRQLIEEVRKGNRRNQLTIAEREEKIRLLQLDWKRRIQEATEYLKPRTIVRLSAVGVLYRPRWGLQAMRVAVRSKSKDKRKVRGVQSWLVADHSGTDWRSTLCVECRKETGGFVVPFEGGFLCATCGDLEAGAAEKRGRRVAS</sequence>
<organism evidence="1 2">
    <name type="scientific">Eiseniibacteriota bacterium</name>
    <dbReference type="NCBI Taxonomy" id="2212470"/>
    <lineage>
        <taxon>Bacteria</taxon>
        <taxon>Candidatus Eiseniibacteriota</taxon>
    </lineage>
</organism>
<reference evidence="1" key="1">
    <citation type="submission" date="2021-05" db="EMBL/GenBank/DDBJ databases">
        <title>Energy efficiency and biological interactions define the core microbiome of deep oligotrophic groundwater.</title>
        <authorList>
            <person name="Mehrshad M."/>
            <person name="Lopez-Fernandez M."/>
            <person name="Bell E."/>
            <person name="Bernier-Latmani R."/>
            <person name="Bertilsson S."/>
            <person name="Dopson M."/>
        </authorList>
    </citation>
    <scope>NUCLEOTIDE SEQUENCE</scope>
    <source>
        <strain evidence="1">Modern_marine.mb.64</strain>
    </source>
</reference>
<protein>
    <submittedName>
        <fullName evidence="1">Uncharacterized protein</fullName>
    </submittedName>
</protein>
<name>A0A948RYX1_UNCEI</name>
<gene>
    <name evidence="1" type="ORF">KJ970_12265</name>
</gene>
<evidence type="ECO:0000313" key="2">
    <source>
        <dbReference type="Proteomes" id="UP000777784"/>
    </source>
</evidence>
<dbReference type="Proteomes" id="UP000777784">
    <property type="component" value="Unassembled WGS sequence"/>
</dbReference>